<reference evidence="2" key="1">
    <citation type="submission" date="2018-06" db="EMBL/GenBank/DDBJ databases">
        <authorList>
            <person name="Zhirakovskaya E."/>
        </authorList>
    </citation>
    <scope>NUCLEOTIDE SEQUENCE</scope>
</reference>
<gene>
    <name evidence="2" type="ORF">MNBD_GAMMA20-1252</name>
</gene>
<dbReference type="PANTHER" id="PTHR11527">
    <property type="entry name" value="HEAT-SHOCK PROTEIN 20 FAMILY MEMBER"/>
    <property type="match status" value="1"/>
</dbReference>
<protein>
    <submittedName>
        <fullName evidence="2">Heat shock protein, putative</fullName>
    </submittedName>
</protein>
<evidence type="ECO:0000313" key="2">
    <source>
        <dbReference type="EMBL" id="VAW97784.1"/>
    </source>
</evidence>
<name>A0A3B1AV01_9ZZZZ</name>
<dbReference type="CDD" id="cd06464">
    <property type="entry name" value="ACD_sHsps-like"/>
    <property type="match status" value="1"/>
</dbReference>
<feature type="domain" description="SHSP" evidence="1">
    <location>
        <begin position="55"/>
        <end position="166"/>
    </location>
</feature>
<proteinExistence type="predicted"/>
<accession>A0A3B1AV01</accession>
<dbReference type="AlphaFoldDB" id="A0A3B1AV01"/>
<dbReference type="EMBL" id="UOFU01000130">
    <property type="protein sequence ID" value="VAW97784.1"/>
    <property type="molecule type" value="Genomic_DNA"/>
</dbReference>
<keyword evidence="2" id="KW-0346">Stress response</keyword>
<sequence>MAILNPIKQRTANVLDNVTEGWSRLWDRARTAVTRFTPKKREDDLQAQGSEWLPATPGWSVLGAEIKETGKEIVVRLEAPGMEADDVDIQVIDDSLLIRSEKHWQRSDTKGRYHLLECAYGEFERVIPLPRPVDDGHAKAKYRRGVLTVTLPITKAYQARRIDIAR</sequence>
<dbReference type="InterPro" id="IPR031107">
    <property type="entry name" value="Small_HSP"/>
</dbReference>
<dbReference type="SUPFAM" id="SSF49764">
    <property type="entry name" value="HSP20-like chaperones"/>
    <property type="match status" value="1"/>
</dbReference>
<organism evidence="2">
    <name type="scientific">hydrothermal vent metagenome</name>
    <dbReference type="NCBI Taxonomy" id="652676"/>
    <lineage>
        <taxon>unclassified sequences</taxon>
        <taxon>metagenomes</taxon>
        <taxon>ecological metagenomes</taxon>
    </lineage>
</organism>
<dbReference type="Gene3D" id="2.60.40.790">
    <property type="match status" value="1"/>
</dbReference>
<dbReference type="Pfam" id="PF00011">
    <property type="entry name" value="HSP20"/>
    <property type="match status" value="1"/>
</dbReference>
<dbReference type="InterPro" id="IPR002068">
    <property type="entry name" value="A-crystallin/Hsp20_dom"/>
</dbReference>
<dbReference type="PROSITE" id="PS01031">
    <property type="entry name" value="SHSP"/>
    <property type="match status" value="1"/>
</dbReference>
<dbReference type="InterPro" id="IPR008978">
    <property type="entry name" value="HSP20-like_chaperone"/>
</dbReference>
<evidence type="ECO:0000259" key="1">
    <source>
        <dbReference type="PROSITE" id="PS01031"/>
    </source>
</evidence>